<dbReference type="Pfam" id="PF00069">
    <property type="entry name" value="Pkinase"/>
    <property type="match status" value="1"/>
</dbReference>
<evidence type="ECO:0000313" key="7">
    <source>
        <dbReference type="Proteomes" id="UP000317648"/>
    </source>
</evidence>
<proteinExistence type="predicted"/>
<dbReference type="Gene3D" id="3.30.200.20">
    <property type="entry name" value="Phosphorylase Kinase, domain 1"/>
    <property type="match status" value="1"/>
</dbReference>
<evidence type="ECO:0000256" key="3">
    <source>
        <dbReference type="ARBA" id="ARBA00022777"/>
    </source>
</evidence>
<dbReference type="AlphaFoldDB" id="A0A518DWY5"/>
<dbReference type="GO" id="GO:0004674">
    <property type="term" value="F:protein serine/threonine kinase activity"/>
    <property type="evidence" value="ECO:0007669"/>
    <property type="project" value="UniProtKB-EC"/>
</dbReference>
<evidence type="ECO:0000256" key="1">
    <source>
        <dbReference type="ARBA" id="ARBA00022679"/>
    </source>
</evidence>
<name>A0A518DWY5_9BACT</name>
<dbReference type="PANTHER" id="PTHR24348">
    <property type="entry name" value="SERINE/THREONINE-PROTEIN KINASE UNC-51-RELATED"/>
    <property type="match status" value="1"/>
</dbReference>
<protein>
    <submittedName>
        <fullName evidence="6">Serine/threonine-protein kinase PknB</fullName>
        <ecNumber evidence="6">2.7.11.1</ecNumber>
    </submittedName>
</protein>
<dbReference type="InterPro" id="IPR008266">
    <property type="entry name" value="Tyr_kinase_AS"/>
</dbReference>
<dbReference type="GO" id="GO:0005524">
    <property type="term" value="F:ATP binding"/>
    <property type="evidence" value="ECO:0007669"/>
    <property type="project" value="UniProtKB-KW"/>
</dbReference>
<feature type="domain" description="Protein kinase" evidence="5">
    <location>
        <begin position="22"/>
        <end position="284"/>
    </location>
</feature>
<sequence length="291" mass="32597">MSFLEKLKTLFKSDKVDISARFEFSREAISGTMSKFRKVFDIENSRTVGLKVLDSEKTEHFEARFKGLNKPSEGAIAMLLKHPQVVETYEHGVATSGVRYIVMEYIEGSGLNQMIQNRDSGLNGKRVSLMRQMALGVGAVHKAGFIHRDVCPRNFIVSADYNTAKLIDFGLTVPNEPPYRQPGNRTGTPLYMSPEIVRRRATDHRVDIFALGVTLYRLFVNEHPWSDGDATGKAALSFDTQAPTSILERRPRLNPAIASIIMQCLQPDPNKRPETAERVAQAISGIDKEDQ</sequence>
<organism evidence="6 7">
    <name type="scientific">Lignipirellula cremea</name>
    <dbReference type="NCBI Taxonomy" id="2528010"/>
    <lineage>
        <taxon>Bacteria</taxon>
        <taxon>Pseudomonadati</taxon>
        <taxon>Planctomycetota</taxon>
        <taxon>Planctomycetia</taxon>
        <taxon>Pirellulales</taxon>
        <taxon>Pirellulaceae</taxon>
        <taxon>Lignipirellula</taxon>
    </lineage>
</organism>
<dbReference type="InterPro" id="IPR045269">
    <property type="entry name" value="Atg1-like"/>
</dbReference>
<dbReference type="EC" id="2.7.11.1" evidence="6"/>
<dbReference type="PANTHER" id="PTHR24348:SF22">
    <property type="entry name" value="NON-SPECIFIC SERINE_THREONINE PROTEIN KINASE"/>
    <property type="match status" value="1"/>
</dbReference>
<dbReference type="GO" id="GO:0016020">
    <property type="term" value="C:membrane"/>
    <property type="evidence" value="ECO:0007669"/>
    <property type="project" value="TreeGrafter"/>
</dbReference>
<dbReference type="EMBL" id="CP036433">
    <property type="protein sequence ID" value="QDU96334.1"/>
    <property type="molecule type" value="Genomic_DNA"/>
</dbReference>
<keyword evidence="7" id="KW-1185">Reference proteome</keyword>
<dbReference type="CDD" id="cd14014">
    <property type="entry name" value="STKc_PknB_like"/>
    <property type="match status" value="1"/>
</dbReference>
<dbReference type="InterPro" id="IPR011009">
    <property type="entry name" value="Kinase-like_dom_sf"/>
</dbReference>
<keyword evidence="1 6" id="KW-0808">Transferase</keyword>
<gene>
    <name evidence="6" type="primary">pknB_17</name>
    <name evidence="6" type="ORF">Pla8534_41540</name>
</gene>
<dbReference type="SUPFAM" id="SSF56112">
    <property type="entry name" value="Protein kinase-like (PK-like)"/>
    <property type="match status" value="1"/>
</dbReference>
<dbReference type="Proteomes" id="UP000317648">
    <property type="component" value="Chromosome"/>
</dbReference>
<keyword evidence="4" id="KW-0067">ATP-binding</keyword>
<dbReference type="OrthoDB" id="6111975at2"/>
<dbReference type="InterPro" id="IPR000719">
    <property type="entry name" value="Prot_kinase_dom"/>
</dbReference>
<accession>A0A518DWY5</accession>
<keyword evidence="2" id="KW-0547">Nucleotide-binding</keyword>
<evidence type="ECO:0000256" key="4">
    <source>
        <dbReference type="ARBA" id="ARBA00022840"/>
    </source>
</evidence>
<evidence type="ECO:0000313" key="6">
    <source>
        <dbReference type="EMBL" id="QDU96334.1"/>
    </source>
</evidence>
<keyword evidence="3 6" id="KW-0418">Kinase</keyword>
<dbReference type="Gene3D" id="1.10.510.10">
    <property type="entry name" value="Transferase(Phosphotransferase) domain 1"/>
    <property type="match status" value="1"/>
</dbReference>
<dbReference type="KEGG" id="lcre:Pla8534_41540"/>
<dbReference type="PROSITE" id="PS50011">
    <property type="entry name" value="PROTEIN_KINASE_DOM"/>
    <property type="match status" value="1"/>
</dbReference>
<dbReference type="GO" id="GO:0005776">
    <property type="term" value="C:autophagosome"/>
    <property type="evidence" value="ECO:0007669"/>
    <property type="project" value="TreeGrafter"/>
</dbReference>
<evidence type="ECO:0000259" key="5">
    <source>
        <dbReference type="PROSITE" id="PS50011"/>
    </source>
</evidence>
<dbReference type="GO" id="GO:0000407">
    <property type="term" value="C:phagophore assembly site"/>
    <property type="evidence" value="ECO:0007669"/>
    <property type="project" value="TreeGrafter"/>
</dbReference>
<reference evidence="6 7" key="1">
    <citation type="submission" date="2019-02" db="EMBL/GenBank/DDBJ databases">
        <title>Deep-cultivation of Planctomycetes and their phenomic and genomic characterization uncovers novel biology.</title>
        <authorList>
            <person name="Wiegand S."/>
            <person name="Jogler M."/>
            <person name="Boedeker C."/>
            <person name="Pinto D."/>
            <person name="Vollmers J."/>
            <person name="Rivas-Marin E."/>
            <person name="Kohn T."/>
            <person name="Peeters S.H."/>
            <person name="Heuer A."/>
            <person name="Rast P."/>
            <person name="Oberbeckmann S."/>
            <person name="Bunk B."/>
            <person name="Jeske O."/>
            <person name="Meyerdierks A."/>
            <person name="Storesund J.E."/>
            <person name="Kallscheuer N."/>
            <person name="Luecker S."/>
            <person name="Lage O.M."/>
            <person name="Pohl T."/>
            <person name="Merkel B.J."/>
            <person name="Hornburger P."/>
            <person name="Mueller R.-W."/>
            <person name="Bruemmer F."/>
            <person name="Labrenz M."/>
            <person name="Spormann A.M."/>
            <person name="Op den Camp H."/>
            <person name="Overmann J."/>
            <person name="Amann R."/>
            <person name="Jetten M.S.M."/>
            <person name="Mascher T."/>
            <person name="Medema M.H."/>
            <person name="Devos D.P."/>
            <person name="Kaster A.-K."/>
            <person name="Ovreas L."/>
            <person name="Rohde M."/>
            <person name="Galperin M.Y."/>
            <person name="Jogler C."/>
        </authorList>
    </citation>
    <scope>NUCLEOTIDE SEQUENCE [LARGE SCALE GENOMIC DNA]</scope>
    <source>
        <strain evidence="6 7">Pla85_3_4</strain>
    </source>
</reference>
<dbReference type="RefSeq" id="WP_145054974.1">
    <property type="nucleotide sequence ID" value="NZ_CP036433.1"/>
</dbReference>
<dbReference type="GO" id="GO:0005829">
    <property type="term" value="C:cytosol"/>
    <property type="evidence" value="ECO:0007669"/>
    <property type="project" value="TreeGrafter"/>
</dbReference>
<dbReference type="PROSITE" id="PS00109">
    <property type="entry name" value="PROTEIN_KINASE_TYR"/>
    <property type="match status" value="1"/>
</dbReference>
<evidence type="ECO:0000256" key="2">
    <source>
        <dbReference type="ARBA" id="ARBA00022741"/>
    </source>
</evidence>